<feature type="transmembrane region" description="Helical" evidence="1">
    <location>
        <begin position="13"/>
        <end position="33"/>
    </location>
</feature>
<organism evidence="2 3">
    <name type="scientific">Besnoitia besnoiti</name>
    <name type="common">Apicomplexan protozoan</name>
    <dbReference type="NCBI Taxonomy" id="94643"/>
    <lineage>
        <taxon>Eukaryota</taxon>
        <taxon>Sar</taxon>
        <taxon>Alveolata</taxon>
        <taxon>Apicomplexa</taxon>
        <taxon>Conoidasida</taxon>
        <taxon>Coccidia</taxon>
        <taxon>Eucoccidiorida</taxon>
        <taxon>Eimeriorina</taxon>
        <taxon>Sarcocystidae</taxon>
        <taxon>Besnoitia</taxon>
    </lineage>
</organism>
<keyword evidence="3" id="KW-1185">Reference proteome</keyword>
<evidence type="ECO:0000256" key="1">
    <source>
        <dbReference type="SAM" id="Phobius"/>
    </source>
</evidence>
<reference evidence="2 3" key="1">
    <citation type="submission" date="2017-09" db="EMBL/GenBank/DDBJ databases">
        <title>Genome sequencing of Besnoitia besnoiti strain Bb-Ger1.</title>
        <authorList>
            <person name="Schares G."/>
            <person name="Venepally P."/>
            <person name="Lorenzi H.A."/>
        </authorList>
    </citation>
    <scope>NUCLEOTIDE SEQUENCE [LARGE SCALE GENOMIC DNA]</scope>
    <source>
        <strain evidence="2 3">Bb-Ger1</strain>
    </source>
</reference>
<feature type="non-terminal residue" evidence="2">
    <location>
        <position position="36"/>
    </location>
</feature>
<dbReference type="OrthoDB" id="1869469at2759"/>
<dbReference type="GeneID" id="40306623"/>
<dbReference type="AlphaFoldDB" id="A0A2A9LY84"/>
<feature type="non-terminal residue" evidence="2">
    <location>
        <position position="1"/>
    </location>
</feature>
<name>A0A2A9LY84_BESBE</name>
<accession>A0A2A9LY84</accession>
<keyword evidence="1" id="KW-1133">Transmembrane helix</keyword>
<evidence type="ECO:0008006" key="4">
    <source>
        <dbReference type="Google" id="ProtNLM"/>
    </source>
</evidence>
<dbReference type="KEGG" id="bbes:BESB_015620"/>
<evidence type="ECO:0000313" key="3">
    <source>
        <dbReference type="Proteomes" id="UP000224006"/>
    </source>
</evidence>
<keyword evidence="1" id="KW-0812">Transmembrane</keyword>
<dbReference type="RefSeq" id="XP_029214775.1">
    <property type="nucleotide sequence ID" value="XM_029360277.1"/>
</dbReference>
<comment type="caution">
    <text evidence="2">The sequence shown here is derived from an EMBL/GenBank/DDBJ whole genome shotgun (WGS) entry which is preliminary data.</text>
</comment>
<evidence type="ECO:0000313" key="2">
    <source>
        <dbReference type="EMBL" id="PFH30765.1"/>
    </source>
</evidence>
<dbReference type="VEuPathDB" id="ToxoDB:BESB_015620"/>
<keyword evidence="1" id="KW-0472">Membrane</keyword>
<proteinExistence type="predicted"/>
<sequence length="36" mass="3707">TSLMVLNPEATDWIIGGLAVLGISSILSSINFLGTC</sequence>
<dbReference type="Proteomes" id="UP000224006">
    <property type="component" value="Unassembled WGS sequence"/>
</dbReference>
<protein>
    <recommendedName>
        <fullName evidence="4">Cytochrome c oxidase subunit 1</fullName>
    </recommendedName>
</protein>
<dbReference type="EMBL" id="NWUJ01000091">
    <property type="protein sequence ID" value="PFH30765.1"/>
    <property type="molecule type" value="Genomic_DNA"/>
</dbReference>
<gene>
    <name evidence="2" type="ORF">BESB_015620</name>
</gene>